<dbReference type="InterPro" id="IPR045026">
    <property type="entry name" value="LIMYB"/>
</dbReference>
<dbReference type="EMBL" id="LS974626">
    <property type="protein sequence ID" value="CAG7911915.1"/>
    <property type="molecule type" value="Genomic_DNA"/>
</dbReference>
<gene>
    <name evidence="3" type="ORF">BRAPAZ1V2_A10P31610.2</name>
</gene>
<dbReference type="Pfam" id="PF12776">
    <property type="entry name" value="Myb_DNA-bind_3"/>
    <property type="match status" value="2"/>
</dbReference>
<dbReference type="PANTHER" id="PTHR47584:SF17">
    <property type="entry name" value="MYB_SANT-LIKE DNA-BINDING DOMAIN PROTEIN"/>
    <property type="match status" value="1"/>
</dbReference>
<proteinExistence type="predicted"/>
<evidence type="ECO:0000259" key="2">
    <source>
        <dbReference type="Pfam" id="PF12776"/>
    </source>
</evidence>
<evidence type="ECO:0000313" key="3">
    <source>
        <dbReference type="EMBL" id="CAG7911915.1"/>
    </source>
</evidence>
<evidence type="ECO:0000313" key="4">
    <source>
        <dbReference type="Proteomes" id="UP000694005"/>
    </source>
</evidence>
<feature type="compositionally biased region" description="Basic and acidic residues" evidence="1">
    <location>
        <begin position="53"/>
        <end position="62"/>
    </location>
</feature>
<reference evidence="3 4" key="1">
    <citation type="submission" date="2021-07" db="EMBL/GenBank/DDBJ databases">
        <authorList>
            <consortium name="Genoscope - CEA"/>
            <person name="William W."/>
        </authorList>
    </citation>
    <scope>NUCLEOTIDE SEQUENCE [LARGE SCALE GENOMIC DNA]</scope>
</reference>
<dbReference type="Proteomes" id="UP000694005">
    <property type="component" value="Chromosome A10"/>
</dbReference>
<dbReference type="Gramene" id="A10p31610.2_BraZ1">
    <property type="protein sequence ID" value="A10p31610.2_BraZ1.CDS"/>
    <property type="gene ID" value="A10g31610.2_BraZ1"/>
</dbReference>
<feature type="region of interest" description="Disordered" evidence="1">
    <location>
        <begin position="50"/>
        <end position="73"/>
    </location>
</feature>
<feature type="region of interest" description="Disordered" evidence="1">
    <location>
        <begin position="235"/>
        <end position="265"/>
    </location>
</feature>
<feature type="compositionally biased region" description="Polar residues" evidence="1">
    <location>
        <begin position="256"/>
        <end position="265"/>
    </location>
</feature>
<organism evidence="3 4">
    <name type="scientific">Brassica campestris</name>
    <name type="common">Field mustard</name>
    <dbReference type="NCBI Taxonomy" id="3711"/>
    <lineage>
        <taxon>Eukaryota</taxon>
        <taxon>Viridiplantae</taxon>
        <taxon>Streptophyta</taxon>
        <taxon>Embryophyta</taxon>
        <taxon>Tracheophyta</taxon>
        <taxon>Spermatophyta</taxon>
        <taxon>Magnoliopsida</taxon>
        <taxon>eudicotyledons</taxon>
        <taxon>Gunneridae</taxon>
        <taxon>Pentapetalae</taxon>
        <taxon>rosids</taxon>
        <taxon>malvids</taxon>
        <taxon>Brassicales</taxon>
        <taxon>Brassicaceae</taxon>
        <taxon>Brassiceae</taxon>
        <taxon>Brassica</taxon>
    </lineage>
</organism>
<protein>
    <recommendedName>
        <fullName evidence="2">Myb/SANT-like domain-containing protein</fullName>
    </recommendedName>
</protein>
<feature type="domain" description="Myb/SANT-like" evidence="2">
    <location>
        <begin position="100"/>
        <end position="193"/>
    </location>
</feature>
<dbReference type="InterPro" id="IPR024752">
    <property type="entry name" value="Myb/SANT-like_dom"/>
</dbReference>
<accession>A0A8D9I681</accession>
<sequence length="517" mass="60430">MYLCFCYTTFRRCYVITFTVLRQSPAAFTSHEANKFSPLKKNLATPYTAEQTQKYRESEKKSRSASPANPRPQCGHSIAVAFSVRFPEFFEIKMRPKAVWEPEYHRVFLDLCVEQTMLGNKPGTHFSKEGWRNILSSFQEQTGAMYDRMQLKNHWDTMSRQWKIWCRLVQTGYMSWDPETNTFGASNEEWDYYLQENPDAGQYMLSVPQDLEKLEIIFAGSNNVEVRDNDDEVLGVRKRRRSGHHEEEAEEEDNRSMCSSSNPQTKGYWSPSTHELFLDLLVQETLKGNRPDTHFNKEGWKTIFETINERTGLGYTRGQLKNHWDCTRKAWKIWCQLVGDEGMRWDPETGSFGATEEEWRNYIRENPRAGQFRHKEVPHADKLSIIFSGVIEPGETYTPPSRKKLLLRDRSESPRFRGDEADYEEKPAKRLVSDGVLQESPVCVEMESAKRMYCIGECIESLNAMKEVEEGSDLYMFALDQFLKREYREIFLELKKPSLRIAWLQRLQSAAVSHTTT</sequence>
<dbReference type="PANTHER" id="PTHR47584">
    <property type="match status" value="1"/>
</dbReference>
<evidence type="ECO:0000256" key="1">
    <source>
        <dbReference type="SAM" id="MobiDB-lite"/>
    </source>
</evidence>
<name>A0A8D9I681_BRACM</name>
<dbReference type="AlphaFoldDB" id="A0A8D9I681"/>
<feature type="domain" description="Myb/SANT-like" evidence="2">
    <location>
        <begin position="268"/>
        <end position="362"/>
    </location>
</feature>